<dbReference type="Proteomes" id="UP000193642">
    <property type="component" value="Unassembled WGS sequence"/>
</dbReference>
<keyword evidence="1" id="KW-0732">Signal</keyword>
<dbReference type="OrthoDB" id="676979at2759"/>
<feature type="chain" id="PRO_5012801988" description="L domain-like protein" evidence="1">
    <location>
        <begin position="20"/>
        <end position="168"/>
    </location>
</feature>
<evidence type="ECO:0000256" key="1">
    <source>
        <dbReference type="SAM" id="SignalP"/>
    </source>
</evidence>
<dbReference type="InterPro" id="IPR001611">
    <property type="entry name" value="Leu-rich_rpt"/>
</dbReference>
<gene>
    <name evidence="2" type="ORF">BCR33DRAFT_318789</name>
</gene>
<comment type="caution">
    <text evidence="2">The sequence shown here is derived from an EMBL/GenBank/DDBJ whole genome shotgun (WGS) entry which is preliminary data.</text>
</comment>
<evidence type="ECO:0008006" key="4">
    <source>
        <dbReference type="Google" id="ProtNLM"/>
    </source>
</evidence>
<organism evidence="2 3">
    <name type="scientific">Rhizoclosmatium globosum</name>
    <dbReference type="NCBI Taxonomy" id="329046"/>
    <lineage>
        <taxon>Eukaryota</taxon>
        <taxon>Fungi</taxon>
        <taxon>Fungi incertae sedis</taxon>
        <taxon>Chytridiomycota</taxon>
        <taxon>Chytridiomycota incertae sedis</taxon>
        <taxon>Chytridiomycetes</taxon>
        <taxon>Chytridiales</taxon>
        <taxon>Chytriomycetaceae</taxon>
        <taxon>Rhizoclosmatium</taxon>
    </lineage>
</organism>
<dbReference type="SUPFAM" id="SSF52058">
    <property type="entry name" value="L domain-like"/>
    <property type="match status" value="1"/>
</dbReference>
<evidence type="ECO:0000313" key="3">
    <source>
        <dbReference type="Proteomes" id="UP000193642"/>
    </source>
</evidence>
<feature type="signal peptide" evidence="1">
    <location>
        <begin position="1"/>
        <end position="19"/>
    </location>
</feature>
<dbReference type="PANTHER" id="PTHR48010:SF58">
    <property type="entry name" value="RECEPTOR PROTEIN KINASE-LIKE PROTEIN ZAR1"/>
    <property type="match status" value="1"/>
</dbReference>
<name>A0A1Y2CZV5_9FUNG</name>
<sequence>MTLFPSAAILVVISVSALAQNTSTNADCVIATKIWPVVFPPNVNCCDTANINCNGAKYSKPATDADDCYIKCNSNGSIDTIKLANSALQPGPIPDFSQLTGLTHLYLPNNRFTGVIGSFPVNLIIFYAGDNQLTGVIPSFPNKLTYFDVGSNKLSGPIPPFSESFIVL</sequence>
<dbReference type="Gene3D" id="3.80.10.10">
    <property type="entry name" value="Ribonuclease Inhibitor"/>
    <property type="match status" value="1"/>
</dbReference>
<dbReference type="PANTHER" id="PTHR48010">
    <property type="entry name" value="OS05G0588300 PROTEIN"/>
    <property type="match status" value="1"/>
</dbReference>
<dbReference type="Pfam" id="PF00560">
    <property type="entry name" value="LRR_1"/>
    <property type="match status" value="2"/>
</dbReference>
<proteinExistence type="predicted"/>
<keyword evidence="3" id="KW-1185">Reference proteome</keyword>
<dbReference type="InterPro" id="IPR032675">
    <property type="entry name" value="LRR_dom_sf"/>
</dbReference>
<dbReference type="InterPro" id="IPR050994">
    <property type="entry name" value="At_inactive_RLKs"/>
</dbReference>
<dbReference type="EMBL" id="MCGO01000003">
    <property type="protein sequence ID" value="ORY52487.1"/>
    <property type="molecule type" value="Genomic_DNA"/>
</dbReference>
<protein>
    <recommendedName>
        <fullName evidence="4">L domain-like protein</fullName>
    </recommendedName>
</protein>
<evidence type="ECO:0000313" key="2">
    <source>
        <dbReference type="EMBL" id="ORY52487.1"/>
    </source>
</evidence>
<accession>A0A1Y2CZV5</accession>
<dbReference type="AlphaFoldDB" id="A0A1Y2CZV5"/>
<reference evidence="2 3" key="1">
    <citation type="submission" date="2016-07" db="EMBL/GenBank/DDBJ databases">
        <title>Pervasive Adenine N6-methylation of Active Genes in Fungi.</title>
        <authorList>
            <consortium name="DOE Joint Genome Institute"/>
            <person name="Mondo S.J."/>
            <person name="Dannebaum R.O."/>
            <person name="Kuo R.C."/>
            <person name="Labutti K."/>
            <person name="Haridas S."/>
            <person name="Kuo A."/>
            <person name="Salamov A."/>
            <person name="Ahrendt S.R."/>
            <person name="Lipzen A."/>
            <person name="Sullivan W."/>
            <person name="Andreopoulos W.B."/>
            <person name="Clum A."/>
            <person name="Lindquist E."/>
            <person name="Daum C."/>
            <person name="Ramamoorthy G.K."/>
            <person name="Gryganskyi A."/>
            <person name="Culley D."/>
            <person name="Magnuson J.K."/>
            <person name="James T.Y."/>
            <person name="O'Malley M.A."/>
            <person name="Stajich J.E."/>
            <person name="Spatafora J.W."/>
            <person name="Visel A."/>
            <person name="Grigoriev I.V."/>
        </authorList>
    </citation>
    <scope>NUCLEOTIDE SEQUENCE [LARGE SCALE GENOMIC DNA]</scope>
    <source>
        <strain evidence="2 3">JEL800</strain>
    </source>
</reference>